<dbReference type="GO" id="GO:0006796">
    <property type="term" value="P:phosphate-containing compound metabolic process"/>
    <property type="evidence" value="ECO:0007669"/>
    <property type="project" value="UniProtKB-ARBA"/>
</dbReference>
<dbReference type="InterPro" id="IPR002173">
    <property type="entry name" value="Carboh/pur_kinase_PfkB_CS"/>
</dbReference>
<evidence type="ECO:0000256" key="2">
    <source>
        <dbReference type="ARBA" id="ARBA00022679"/>
    </source>
</evidence>
<evidence type="ECO:0000313" key="7">
    <source>
        <dbReference type="Proteomes" id="UP000054092"/>
    </source>
</evidence>
<gene>
    <name evidence="6" type="ORF">XD94_1191</name>
</gene>
<keyword evidence="2 4" id="KW-0808">Transferase</keyword>
<dbReference type="EMBL" id="LGGP01000210">
    <property type="protein sequence ID" value="KUK80066.1"/>
    <property type="molecule type" value="Genomic_DNA"/>
</dbReference>
<dbReference type="InterPro" id="IPR011611">
    <property type="entry name" value="PfkB_dom"/>
</dbReference>
<comment type="similarity">
    <text evidence="1 4">Belongs to the carbohydrate kinase PfkB family.</text>
</comment>
<sequence>MDRVIVVGNIDVDIIAGPVDDWPEWGTEIGVDSIEMRIGGQAANTAVVLADLGVPVDIVTVAGSDLFGKAFKERFKDIGVSVEGFDLIQGRTPYTVAVTHIDSERSFISNETIMHHLDVDFVKSKLTGVEGAHILLCGINVLNGLRKSNLQTLLEALRKENTIYLDPGWPPDGWSLFRIQIQTLLDSVDWFMPNEAELMAVTNQSTIEAATETYLEDYEGRAMVKMGSKGSLMIGRENSRLYPTAESKNVVDTIGAGDSFNAGFIYSNSSNGEPDIDFAHRVARDWIEGRYRSKIMI</sequence>
<evidence type="ECO:0000256" key="3">
    <source>
        <dbReference type="ARBA" id="ARBA00022777"/>
    </source>
</evidence>
<protein>
    <submittedName>
        <fullName evidence="6">PfkB domain protein (Modular protein)</fullName>
    </submittedName>
</protein>
<dbReference type="InterPro" id="IPR002139">
    <property type="entry name" value="Ribo/fructo_kinase"/>
</dbReference>
<comment type="caution">
    <text evidence="6">The sequence shown here is derived from an EMBL/GenBank/DDBJ whole genome shotgun (WGS) entry which is preliminary data.</text>
</comment>
<dbReference type="PATRIC" id="fig|1184387.3.peg.1629"/>
<dbReference type="PROSITE" id="PS00584">
    <property type="entry name" value="PFKB_KINASES_2"/>
    <property type="match status" value="1"/>
</dbReference>
<dbReference type="SUPFAM" id="SSF53613">
    <property type="entry name" value="Ribokinase-like"/>
    <property type="match status" value="1"/>
</dbReference>
<evidence type="ECO:0000313" key="6">
    <source>
        <dbReference type="EMBL" id="KUK80066.1"/>
    </source>
</evidence>
<dbReference type="InterPro" id="IPR029056">
    <property type="entry name" value="Ribokinase-like"/>
</dbReference>
<dbReference type="PANTHER" id="PTHR10584">
    <property type="entry name" value="SUGAR KINASE"/>
    <property type="match status" value="1"/>
</dbReference>
<reference evidence="7" key="1">
    <citation type="journal article" date="2015" name="MBio">
        <title>Genome-Resolved Metagenomic Analysis Reveals Roles for Candidate Phyla and Other Microbial Community Members in Biogeochemical Transformations in Oil Reservoirs.</title>
        <authorList>
            <person name="Hu P."/>
            <person name="Tom L."/>
            <person name="Singh A."/>
            <person name="Thomas B.C."/>
            <person name="Baker B.J."/>
            <person name="Piceno Y.M."/>
            <person name="Andersen G.L."/>
            <person name="Banfield J.F."/>
        </authorList>
    </citation>
    <scope>NUCLEOTIDE SEQUENCE [LARGE SCALE GENOMIC DNA]</scope>
</reference>
<feature type="domain" description="Carbohydrate kinase PfkB" evidence="5">
    <location>
        <begin position="2"/>
        <end position="272"/>
    </location>
</feature>
<accession>A0A124FY50</accession>
<dbReference type="PANTHER" id="PTHR10584:SF167">
    <property type="entry name" value="PFKB DOMAIN PROTEIN"/>
    <property type="match status" value="1"/>
</dbReference>
<keyword evidence="3 4" id="KW-0418">Kinase</keyword>
<evidence type="ECO:0000259" key="5">
    <source>
        <dbReference type="Pfam" id="PF00294"/>
    </source>
</evidence>
<dbReference type="GO" id="GO:0016301">
    <property type="term" value="F:kinase activity"/>
    <property type="evidence" value="ECO:0007669"/>
    <property type="project" value="UniProtKB-KW"/>
</dbReference>
<dbReference type="Gene3D" id="3.40.1190.20">
    <property type="match status" value="1"/>
</dbReference>
<dbReference type="Proteomes" id="UP000054092">
    <property type="component" value="Unassembled WGS sequence"/>
</dbReference>
<evidence type="ECO:0000256" key="1">
    <source>
        <dbReference type="ARBA" id="ARBA00010688"/>
    </source>
</evidence>
<name>A0A124FY50_9BACT</name>
<proteinExistence type="inferred from homology"/>
<dbReference type="Pfam" id="PF00294">
    <property type="entry name" value="PfkB"/>
    <property type="match status" value="1"/>
</dbReference>
<dbReference type="PROSITE" id="PS00583">
    <property type="entry name" value="PFKB_KINASES_1"/>
    <property type="match status" value="1"/>
</dbReference>
<dbReference type="AlphaFoldDB" id="A0A124FY50"/>
<evidence type="ECO:0000256" key="4">
    <source>
        <dbReference type="RuleBase" id="RU003704"/>
    </source>
</evidence>
<dbReference type="PRINTS" id="PR00990">
    <property type="entry name" value="RIBOKINASE"/>
</dbReference>
<organism evidence="6 7">
    <name type="scientific">Mesotoga prima</name>
    <dbReference type="NCBI Taxonomy" id="1184387"/>
    <lineage>
        <taxon>Bacteria</taxon>
        <taxon>Thermotogati</taxon>
        <taxon>Thermotogota</taxon>
        <taxon>Thermotogae</taxon>
        <taxon>Kosmotogales</taxon>
        <taxon>Kosmotogaceae</taxon>
        <taxon>Mesotoga</taxon>
    </lineage>
</organism>